<evidence type="ECO:0000313" key="1">
    <source>
        <dbReference type="EMBL" id="RKQ16140.1"/>
    </source>
</evidence>
<name>A0A494Z106_9BACI</name>
<organism evidence="1 2">
    <name type="scientific">Oceanobacillus bengalensis</name>
    <dbReference type="NCBI Taxonomy" id="1435466"/>
    <lineage>
        <taxon>Bacteria</taxon>
        <taxon>Bacillati</taxon>
        <taxon>Bacillota</taxon>
        <taxon>Bacilli</taxon>
        <taxon>Bacillales</taxon>
        <taxon>Bacillaceae</taxon>
        <taxon>Oceanobacillus</taxon>
    </lineage>
</organism>
<sequence length="240" mass="27379">MKNTYVTIFASILLSVILSGCLYPESELEKNQIPDEAQQEMVQSAINKYQEETNGLVPIRTKSSDTPIFEKYLIDFSLLTDRGLLTEIPGNAYENGGVYQYALITPDEDPRVKLIDLRSTEAIRSVNIRLDVYRDEHLYPPFGDVVAEDIYTIDYKKLGLDSPPTVKSPYSDEFLPVIMDVNGKLYIDYRIDLNHALQEHEHAYEEGDDIRYLLAENTPILPAYSLPYTIKNGEPVFLTD</sequence>
<evidence type="ECO:0000313" key="2">
    <source>
        <dbReference type="Proteomes" id="UP000281813"/>
    </source>
</evidence>
<accession>A0A494Z106</accession>
<evidence type="ECO:0008006" key="3">
    <source>
        <dbReference type="Google" id="ProtNLM"/>
    </source>
</evidence>
<keyword evidence="2" id="KW-1185">Reference proteome</keyword>
<proteinExistence type="predicted"/>
<dbReference type="Proteomes" id="UP000281813">
    <property type="component" value="Unassembled WGS sequence"/>
</dbReference>
<reference evidence="1 2" key="1">
    <citation type="journal article" date="2015" name="Antonie Van Leeuwenhoek">
        <title>Oceanobacillus bengalensis sp. nov., a bacterium isolated from seawater of the Bay of Bengal.</title>
        <authorList>
            <person name="Yongchang O."/>
            <person name="Xiang W."/>
            <person name="Wang G."/>
        </authorList>
    </citation>
    <scope>NUCLEOTIDE SEQUENCE [LARGE SCALE GENOMIC DNA]</scope>
    <source>
        <strain evidence="1 2">MCCC 1K00260</strain>
    </source>
</reference>
<dbReference type="PROSITE" id="PS51257">
    <property type="entry name" value="PROKAR_LIPOPROTEIN"/>
    <property type="match status" value="1"/>
</dbReference>
<dbReference type="RefSeq" id="WP_121130660.1">
    <property type="nucleotide sequence ID" value="NZ_JBHUFK010000026.1"/>
</dbReference>
<dbReference type="EMBL" id="RBZO01000010">
    <property type="protein sequence ID" value="RKQ16140.1"/>
    <property type="molecule type" value="Genomic_DNA"/>
</dbReference>
<gene>
    <name evidence="1" type="ORF">D8M05_08555</name>
</gene>
<comment type="caution">
    <text evidence="1">The sequence shown here is derived from an EMBL/GenBank/DDBJ whole genome shotgun (WGS) entry which is preliminary data.</text>
</comment>
<dbReference type="OrthoDB" id="2449131at2"/>
<protein>
    <recommendedName>
        <fullName evidence="3">ABC transporter periplasmic binding protein yphF</fullName>
    </recommendedName>
</protein>
<dbReference type="AlphaFoldDB" id="A0A494Z106"/>